<gene>
    <name evidence="2" type="ORF">GCM10010319_47140</name>
</gene>
<keyword evidence="3" id="KW-1185">Reference proteome</keyword>
<organism evidence="2 3">
    <name type="scientific">Streptomyces blastmyceticus</name>
    <dbReference type="NCBI Taxonomy" id="68180"/>
    <lineage>
        <taxon>Bacteria</taxon>
        <taxon>Bacillati</taxon>
        <taxon>Actinomycetota</taxon>
        <taxon>Actinomycetes</taxon>
        <taxon>Kitasatosporales</taxon>
        <taxon>Streptomycetaceae</taxon>
        <taxon>Streptomyces</taxon>
    </lineage>
</organism>
<accession>A0ABN0XH33</accession>
<evidence type="ECO:0000256" key="1">
    <source>
        <dbReference type="SAM" id="MobiDB-lite"/>
    </source>
</evidence>
<dbReference type="EMBL" id="BAAABW010000026">
    <property type="protein sequence ID" value="GAA0363910.1"/>
    <property type="molecule type" value="Genomic_DNA"/>
</dbReference>
<comment type="caution">
    <text evidence="2">The sequence shown here is derived from an EMBL/GenBank/DDBJ whole genome shotgun (WGS) entry which is preliminary data.</text>
</comment>
<sequence>MYGPPPPWLPGGLVGGYAQALSTAHLIDHIDVPYEATESVVVRNLVAMAMRVTGLDRARGQEWQRLRARVLAEGRFDAARVEAYFAAHRHRMWLFDDACPYRQVPALRDECKDWAAPGKLVYGLPSGNNHVWFDKRDQDTPLPAHVAVWSLEALLGVGAGGGCGTRKPAGHPARSKTAAGPYRNTVSYFVKGRTLFETLVLNCPSALPTGPGEDLAPWETDAIPDPLAPALAAPSGRVSLLTGRSRHAVLLDPAPDGRAVLRLKLTWAFNAAGDKMPPALDPFLMHAHSMGKDGREQIRPVPADPDRALWRNVDSLIAHARPSAPRTADPDKPGKSSKKSAPVVAPQVFTDLSAGLGSGPAAAVLRAARVRALSCAADKADDVLWWSADSPYPLFRPVGDRTLVPPTVRAAHTDAENAFVLLDRATKQMTTAMCAGNRDRAVGMHWPADARRLFWDRAEVVFWQAVSAARDGQPYEPGHFLPVAVAAYDESTATATQSPRGIQAVARARIILTRRPKPSSRKAAA</sequence>
<dbReference type="NCBIfam" id="TIGR02547">
    <property type="entry name" value="casA_cse1"/>
    <property type="match status" value="1"/>
</dbReference>
<name>A0ABN0XH33_9ACTN</name>
<evidence type="ECO:0000313" key="3">
    <source>
        <dbReference type="Proteomes" id="UP001500063"/>
    </source>
</evidence>
<feature type="region of interest" description="Disordered" evidence="1">
    <location>
        <begin position="320"/>
        <end position="342"/>
    </location>
</feature>
<reference evidence="2 3" key="1">
    <citation type="journal article" date="2019" name="Int. J. Syst. Evol. Microbiol.">
        <title>The Global Catalogue of Microorganisms (GCM) 10K type strain sequencing project: providing services to taxonomists for standard genome sequencing and annotation.</title>
        <authorList>
            <consortium name="The Broad Institute Genomics Platform"/>
            <consortium name="The Broad Institute Genome Sequencing Center for Infectious Disease"/>
            <person name="Wu L."/>
            <person name="Ma J."/>
        </authorList>
    </citation>
    <scope>NUCLEOTIDE SEQUENCE [LARGE SCALE GENOMIC DNA]</scope>
    <source>
        <strain evidence="2 3">JCM 4565</strain>
    </source>
</reference>
<dbReference type="InterPro" id="IPR013381">
    <property type="entry name" value="CRISPR-assoc_prot_Cse1"/>
</dbReference>
<dbReference type="Proteomes" id="UP001500063">
    <property type="component" value="Unassembled WGS sequence"/>
</dbReference>
<proteinExistence type="predicted"/>
<protein>
    <recommendedName>
        <fullName evidence="4">Type I-E CRISPR-associated protein Cse1/CasA</fullName>
    </recommendedName>
</protein>
<dbReference type="Pfam" id="PF09481">
    <property type="entry name" value="CRISPR_Cse1"/>
    <property type="match status" value="1"/>
</dbReference>
<evidence type="ECO:0008006" key="4">
    <source>
        <dbReference type="Google" id="ProtNLM"/>
    </source>
</evidence>
<evidence type="ECO:0000313" key="2">
    <source>
        <dbReference type="EMBL" id="GAA0363910.1"/>
    </source>
</evidence>